<accession>A0A7S6WMW5</accession>
<name>A0A7S6WMW5_9SPIR</name>
<dbReference type="Proteomes" id="UP000593915">
    <property type="component" value="Chromosome"/>
</dbReference>
<protein>
    <submittedName>
        <fullName evidence="1">Uncharacterized protein</fullName>
    </submittedName>
</protein>
<dbReference type="EMBL" id="CP061839">
    <property type="protein sequence ID" value="QOW60088.1"/>
    <property type="molecule type" value="Genomic_DNA"/>
</dbReference>
<gene>
    <name evidence="1" type="ORF">IFE08_09560</name>
</gene>
<dbReference type="RefSeq" id="WP_020966086.1">
    <property type="nucleotide sequence ID" value="NZ_CP045670.1"/>
</dbReference>
<proteinExistence type="predicted"/>
<evidence type="ECO:0000313" key="2">
    <source>
        <dbReference type="Proteomes" id="UP000593915"/>
    </source>
</evidence>
<evidence type="ECO:0000313" key="1">
    <source>
        <dbReference type="EMBL" id="QOW60088.1"/>
    </source>
</evidence>
<dbReference type="AlphaFoldDB" id="A0A7S6WMW5"/>
<sequence>MKKSILRIAFVVLVFSLFTAAPVFTQKVEEADVYYVNVQILKIFPHQKGYYVIYRRAGLETGEVFIPHEWLTASDGRAKMELVNTRVNPYLSFYIKDGKFDHIKIAAPRDLTSPIWGALAAPQEYDSKFEGVESLELKF</sequence>
<dbReference type="GeneID" id="301090767"/>
<organism evidence="1 2">
    <name type="scientific">Treponema pedis</name>
    <dbReference type="NCBI Taxonomy" id="409322"/>
    <lineage>
        <taxon>Bacteria</taxon>
        <taxon>Pseudomonadati</taxon>
        <taxon>Spirochaetota</taxon>
        <taxon>Spirochaetia</taxon>
        <taxon>Spirochaetales</taxon>
        <taxon>Treponemataceae</taxon>
        <taxon>Treponema</taxon>
    </lineage>
</organism>
<reference evidence="1 2" key="1">
    <citation type="submission" date="2020-09" db="EMBL/GenBank/DDBJ databases">
        <title>Characterization of Treponema spp. from bovine digital dermatitis in Korea.</title>
        <authorList>
            <person name="Espiritu H.M."/>
            <person name="Cho Y.I."/>
            <person name="Mamuad L."/>
        </authorList>
    </citation>
    <scope>NUCLEOTIDE SEQUENCE [LARGE SCALE GENOMIC DNA]</scope>
    <source>
        <strain evidence="1 2">KS1</strain>
    </source>
</reference>